<keyword evidence="2" id="KW-1185">Reference proteome</keyword>
<organism evidence="1 2">
    <name type="scientific">Bathymodiolus azoricus thioautotrophic gill symbiont</name>
    <dbReference type="NCBI Taxonomy" id="235205"/>
    <lineage>
        <taxon>Bacteria</taxon>
        <taxon>Pseudomonadati</taxon>
        <taxon>Pseudomonadota</taxon>
        <taxon>Gammaproteobacteria</taxon>
        <taxon>sulfur-oxidizing symbionts</taxon>
    </lineage>
</organism>
<reference evidence="1" key="1">
    <citation type="submission" date="2020-05" db="EMBL/GenBank/DDBJ databases">
        <authorList>
            <person name="Petersen J."/>
            <person name="Sayavedra L."/>
        </authorList>
    </citation>
    <scope>NUCLEOTIDE SEQUENCE</scope>
    <source>
        <strain evidence="1">B azoricus SOX Menez Gwen</strain>
    </source>
</reference>
<comment type="caution">
    <text evidence="1">The sequence shown here is derived from an EMBL/GenBank/DDBJ whole genome shotgun (WGS) entry which is preliminary data.</text>
</comment>
<dbReference type="Proteomes" id="UP000635628">
    <property type="component" value="Unassembled WGS sequence"/>
</dbReference>
<name>A0ACA8ZPT8_9GAMM</name>
<accession>A0ACA8ZPT8</accession>
<gene>
    <name evidence="1" type="ORF">AZO1586R_703</name>
</gene>
<evidence type="ECO:0000313" key="1">
    <source>
        <dbReference type="EMBL" id="CAB5498079.1"/>
    </source>
</evidence>
<proteinExistence type="predicted"/>
<protein>
    <submittedName>
        <fullName evidence="1">Uncharacterized protein</fullName>
    </submittedName>
</protein>
<dbReference type="EMBL" id="CAESAP020000129">
    <property type="protein sequence ID" value="CAB5498079.1"/>
    <property type="molecule type" value="Genomic_DNA"/>
</dbReference>
<evidence type="ECO:0000313" key="2">
    <source>
        <dbReference type="Proteomes" id="UP000635628"/>
    </source>
</evidence>
<sequence length="992" mass="107480">MKKTTLSNLKYKNLTCNKLLHNFRFLFASSLLTFSLNVSSSDTQAFDKDAYLDFSKPYTYNWNNTPSYTKKDNQANKLLKQVGRTIGSAIGSTNSDNVSQLGNKITTGIKGQLKNQAINNVESLVNKKANKYANSFGKGKTEISIRKITSKKPDYSLRTIQPLTQLNDDSTEFVFVQAQLNSGENFGSRRSTLNLGVGYRQLLEQGQSIAGVNLFADYESKSKHKRGSIGLEYQRANFNLNVNKYFPISDKKVIVNHTEEALAGYDVKFLGRVPYLPWAKVKATRYVWNGVAKSDVKGTIFGIEVQLSDSVRMEFGSEDNNTVERKTYARFTTALPISDHESMTNFSIGKKAFQNSGIVNLGDLEFVERSNKIRIEKLLNGLPIVLGEYNAPTEGATCTLYNSSGVALGTASTGSNGQVNLVGVINIPAGLVTMACRGGTYTDEATQIPNTSAPSLMRAVTFYSGTGPLTILASPLSEVAYQMASTNSYITKDIAIRNNAAVAVAFGVLNGVNIISTIPSNANAGPVANDDAGKVGAILAIISQMAATSGKTATEVISDLKDAIKNNTLSGKLSSAISAFQRGVSVATGKTSIKGNVDNVFSSLVDRAILKISLYNGEGDPVPTVRDYEDIDINSVGEKNIKIKNLRIAAEKDQTKKDSKEEIRVIISFQSKASFKINLIAVASVAEKDAFTSPTPTLTGAPRVGVVTWAIGGKDASMFTISATTGVISMSKRDYENPLDEDINNVYEVTIIATDSDKNTASKDLKVTVTDVHEFVSGEYSFDGVTYKTVHSPNTNRVWLDRNLGASQVAKNRSDTKSYGDLYQWGRAYDQHEKRNSGTSPTQFTSLKNTGANNGPFIIENSDWTSADSTGEEREKSWGAAGGGLCPTPFKIPSKEELEAEMTATNITNAATAFSSFLKIPSAGYRAMSGTVHTQSSVFLWTRSPVPTPSDVDIEAHYFIASNAAAGFHTMNRSFGLSIRCISIYDPIPPSD</sequence>